<comment type="caution">
    <text evidence="2">The sequence shown here is derived from an EMBL/GenBank/DDBJ whole genome shotgun (WGS) entry which is preliminary data.</text>
</comment>
<proteinExistence type="predicted"/>
<feature type="compositionally biased region" description="Polar residues" evidence="1">
    <location>
        <begin position="238"/>
        <end position="249"/>
    </location>
</feature>
<dbReference type="AlphaFoldDB" id="A0A812DE36"/>
<feature type="region of interest" description="Disordered" evidence="1">
    <location>
        <begin position="1"/>
        <end position="20"/>
    </location>
</feature>
<gene>
    <name evidence="2" type="ORF">SPHA_51725</name>
</gene>
<keyword evidence="3" id="KW-1185">Reference proteome</keyword>
<feature type="region of interest" description="Disordered" evidence="1">
    <location>
        <begin position="238"/>
        <end position="311"/>
    </location>
</feature>
<evidence type="ECO:0000313" key="3">
    <source>
        <dbReference type="Proteomes" id="UP000597762"/>
    </source>
</evidence>
<evidence type="ECO:0000256" key="1">
    <source>
        <dbReference type="SAM" id="MobiDB-lite"/>
    </source>
</evidence>
<sequence>MIRSSERPVSDTGQRRPRHARWSGHPLLDVLAASAERCASARTSEATTAKALARVARAPLRPRVGARRTVRCRPSHRIARRTHIARAFGLGTGLSHHGVGTRGVLGRLADGDGDLIDRCGGLLLCWPPVAGVRRDRSFCRHADLARSGADVAGAARHLFHGIGKATDRILVDRSPAASPCSASAGAGDDLFLILVRDPLLARRLAKHVDRHPHLGDLLRLGVRAHRIAQIARATCSISADRSASGSPTSRLDMRRSTKASPATITSAEIRRTSSTGAHRPAPRSSANARARSSRGRTRRNGSGPGVKCNPGLPSAALSLVYKQRSFSDKTSTLPSQGQMNRADPIGEVAQPQIDAQHRDRASLFLIAARPRPSASSLPATIQARPPTSGAVRSGADQIPVALPGFSAAGQRLDRRVIARMMPIGQEATGTIIAGRTGKTGVSTVKGIGLPIRSKI</sequence>
<dbReference type="Proteomes" id="UP000597762">
    <property type="component" value="Unassembled WGS sequence"/>
</dbReference>
<dbReference type="EMBL" id="CAHIKZ030003156">
    <property type="protein sequence ID" value="CAE1296954.1"/>
    <property type="molecule type" value="Genomic_DNA"/>
</dbReference>
<reference evidence="2" key="1">
    <citation type="submission" date="2021-01" db="EMBL/GenBank/DDBJ databases">
        <authorList>
            <person name="Li R."/>
            <person name="Bekaert M."/>
        </authorList>
    </citation>
    <scope>NUCLEOTIDE SEQUENCE</scope>
    <source>
        <strain evidence="2">Farmed</strain>
    </source>
</reference>
<accession>A0A812DE36</accession>
<name>A0A812DE36_ACAPH</name>
<organism evidence="2 3">
    <name type="scientific">Acanthosepion pharaonis</name>
    <name type="common">Pharaoh cuttlefish</name>
    <name type="synonym">Sepia pharaonis</name>
    <dbReference type="NCBI Taxonomy" id="158019"/>
    <lineage>
        <taxon>Eukaryota</taxon>
        <taxon>Metazoa</taxon>
        <taxon>Spiralia</taxon>
        <taxon>Lophotrochozoa</taxon>
        <taxon>Mollusca</taxon>
        <taxon>Cephalopoda</taxon>
        <taxon>Coleoidea</taxon>
        <taxon>Decapodiformes</taxon>
        <taxon>Sepiida</taxon>
        <taxon>Sepiina</taxon>
        <taxon>Sepiidae</taxon>
        <taxon>Acanthosepion</taxon>
    </lineage>
</organism>
<feature type="compositionally biased region" description="Polar residues" evidence="1">
    <location>
        <begin position="258"/>
        <end position="276"/>
    </location>
</feature>
<protein>
    <submittedName>
        <fullName evidence="2">Uncharacterized protein</fullName>
    </submittedName>
</protein>
<evidence type="ECO:0000313" key="2">
    <source>
        <dbReference type="EMBL" id="CAE1296954.1"/>
    </source>
</evidence>